<name>A0A974Y4Z0_9RHOO</name>
<dbReference type="PROSITE" id="PS51833">
    <property type="entry name" value="HDOD"/>
    <property type="match status" value="1"/>
</dbReference>
<dbReference type="KEGG" id="ares:IWH25_05680"/>
<protein>
    <submittedName>
        <fullName evidence="2">HDOD domain-containing protein</fullName>
    </submittedName>
</protein>
<dbReference type="NCBIfam" id="TIGR00277">
    <property type="entry name" value="HDIG"/>
    <property type="match status" value="1"/>
</dbReference>
<reference evidence="2" key="1">
    <citation type="submission" date="2020-11" db="EMBL/GenBank/DDBJ databases">
        <title>Azospira restricta DSM 18626 genome sequence.</title>
        <authorList>
            <person name="Moe W.M."/>
        </authorList>
    </citation>
    <scope>NUCLEOTIDE SEQUENCE</scope>
    <source>
        <strain evidence="2">DSM 18626</strain>
    </source>
</reference>
<dbReference type="CDD" id="cd00077">
    <property type="entry name" value="HDc"/>
    <property type="match status" value="1"/>
</dbReference>
<dbReference type="AlphaFoldDB" id="A0A974Y4Z0"/>
<evidence type="ECO:0000313" key="3">
    <source>
        <dbReference type="Proteomes" id="UP000663444"/>
    </source>
</evidence>
<sequence length="276" mass="28793">MNAPTLERLLASADVLPTLPQVVRHILQTLNDESASADALVHELNTDPAIVARLLAAANSSAFGLAGQVASTRQAILVLGLSTVRRITLATALLDRLGQVGGDGRQFWRHSLGVATCARAIAECLGQPPEVAFSAGLLHDVGQLLMAAVAPEATVLAGERAAAGESIVAAERAVFGYDHAVVGAELACRWRLPGDIVGGIRAHHQPDSGEDGEIGDLIHVAEVLSHALDLGQVPHNRVPAVSEIALLRLGVDWPDLSGQFAGIEARYEGSRLALGL</sequence>
<dbReference type="Proteomes" id="UP000663444">
    <property type="component" value="Chromosome"/>
</dbReference>
<dbReference type="EMBL" id="CP064781">
    <property type="protein sequence ID" value="QRJ64836.1"/>
    <property type="molecule type" value="Genomic_DNA"/>
</dbReference>
<dbReference type="Pfam" id="PF08668">
    <property type="entry name" value="HDOD"/>
    <property type="match status" value="1"/>
</dbReference>
<accession>A0A974Y4Z0</accession>
<evidence type="ECO:0000313" key="2">
    <source>
        <dbReference type="EMBL" id="QRJ64836.1"/>
    </source>
</evidence>
<keyword evidence="3" id="KW-1185">Reference proteome</keyword>
<dbReference type="Gene3D" id="1.10.3210.10">
    <property type="entry name" value="Hypothetical protein af1432"/>
    <property type="match status" value="1"/>
</dbReference>
<evidence type="ECO:0000259" key="1">
    <source>
        <dbReference type="PROSITE" id="PS51833"/>
    </source>
</evidence>
<dbReference type="PANTHER" id="PTHR33525">
    <property type="match status" value="1"/>
</dbReference>
<feature type="domain" description="HDOD" evidence="1">
    <location>
        <begin position="16"/>
        <end position="206"/>
    </location>
</feature>
<dbReference type="SUPFAM" id="SSF109604">
    <property type="entry name" value="HD-domain/PDEase-like"/>
    <property type="match status" value="1"/>
</dbReference>
<dbReference type="InterPro" id="IPR006675">
    <property type="entry name" value="HDIG_dom"/>
</dbReference>
<dbReference type="InterPro" id="IPR052340">
    <property type="entry name" value="RNase_Y/CdgJ"/>
</dbReference>
<dbReference type="RefSeq" id="WP_203388364.1">
    <property type="nucleotide sequence ID" value="NZ_CP064781.1"/>
</dbReference>
<proteinExistence type="predicted"/>
<dbReference type="InterPro" id="IPR013976">
    <property type="entry name" value="HDOD"/>
</dbReference>
<gene>
    <name evidence="2" type="ORF">IWH25_05680</name>
</gene>
<organism evidence="2 3">
    <name type="scientific">Azospira restricta</name>
    <dbReference type="NCBI Taxonomy" id="404405"/>
    <lineage>
        <taxon>Bacteria</taxon>
        <taxon>Pseudomonadati</taxon>
        <taxon>Pseudomonadota</taxon>
        <taxon>Betaproteobacteria</taxon>
        <taxon>Rhodocyclales</taxon>
        <taxon>Rhodocyclaceae</taxon>
        <taxon>Azospira</taxon>
    </lineage>
</organism>
<dbReference type="InterPro" id="IPR003607">
    <property type="entry name" value="HD/PDEase_dom"/>
</dbReference>
<dbReference type="PANTHER" id="PTHR33525:SF3">
    <property type="entry name" value="RIBONUCLEASE Y"/>
    <property type="match status" value="1"/>
</dbReference>